<reference evidence="3" key="1">
    <citation type="submission" date="2016-10" db="EMBL/GenBank/DDBJ databases">
        <authorList>
            <person name="Varghese N."/>
            <person name="Submissions S."/>
        </authorList>
    </citation>
    <scope>NUCLEOTIDE SEQUENCE [LARGE SCALE GENOMIC DNA]</scope>
    <source>
        <strain evidence="3">CGMCC 1.10370</strain>
    </source>
</reference>
<proteinExistence type="predicted"/>
<sequence length="120" mass="13812">MKKTLLLLVIAVLQISCSNTNKTNEKWLGETKQKLIKNWGPPVRILHDDQDNEILLYADQVFTKEHNDDSGLAGPSYWKYDYMYVNKEGKIYLWHNEKQKFPPQSVDSKNLAGVNSGTGR</sequence>
<dbReference type="RefSeq" id="WP_091496069.1">
    <property type="nucleotide sequence ID" value="NZ_FOMH01000010.1"/>
</dbReference>
<dbReference type="OrthoDB" id="1375362at2"/>
<name>A0A1I1U449_9FLAO</name>
<accession>A0A1I1U449</accession>
<gene>
    <name evidence="2" type="ORF">SAMN05216297_110124</name>
</gene>
<feature type="region of interest" description="Disordered" evidence="1">
    <location>
        <begin position="101"/>
        <end position="120"/>
    </location>
</feature>
<organism evidence="2 3">
    <name type="scientific">Flavobacterium phragmitis</name>
    <dbReference type="NCBI Taxonomy" id="739143"/>
    <lineage>
        <taxon>Bacteria</taxon>
        <taxon>Pseudomonadati</taxon>
        <taxon>Bacteroidota</taxon>
        <taxon>Flavobacteriia</taxon>
        <taxon>Flavobacteriales</taxon>
        <taxon>Flavobacteriaceae</taxon>
        <taxon>Flavobacterium</taxon>
    </lineage>
</organism>
<evidence type="ECO:0000256" key="1">
    <source>
        <dbReference type="SAM" id="MobiDB-lite"/>
    </source>
</evidence>
<dbReference type="EMBL" id="FOMH01000010">
    <property type="protein sequence ID" value="SFD64388.1"/>
    <property type="molecule type" value="Genomic_DNA"/>
</dbReference>
<keyword evidence="3" id="KW-1185">Reference proteome</keyword>
<dbReference type="AlphaFoldDB" id="A0A1I1U449"/>
<feature type="compositionally biased region" description="Polar residues" evidence="1">
    <location>
        <begin position="105"/>
        <end position="120"/>
    </location>
</feature>
<dbReference type="STRING" id="739143.SAMN05216297_110124"/>
<evidence type="ECO:0000313" key="2">
    <source>
        <dbReference type="EMBL" id="SFD64388.1"/>
    </source>
</evidence>
<protein>
    <submittedName>
        <fullName evidence="2">Uncharacterized protein</fullName>
    </submittedName>
</protein>
<evidence type="ECO:0000313" key="3">
    <source>
        <dbReference type="Proteomes" id="UP000199672"/>
    </source>
</evidence>
<dbReference type="Proteomes" id="UP000199672">
    <property type="component" value="Unassembled WGS sequence"/>
</dbReference>